<dbReference type="Pfam" id="PF13432">
    <property type="entry name" value="TPR_16"/>
    <property type="match status" value="1"/>
</dbReference>
<dbReference type="SMART" id="SM00028">
    <property type="entry name" value="TPR"/>
    <property type="match status" value="6"/>
</dbReference>
<dbReference type="InterPro" id="IPR019734">
    <property type="entry name" value="TPR_rpt"/>
</dbReference>
<feature type="signal peptide" evidence="4">
    <location>
        <begin position="1"/>
        <end position="19"/>
    </location>
</feature>
<dbReference type="PANTHER" id="PTHR44858:SF1">
    <property type="entry name" value="UDP-N-ACETYLGLUCOSAMINE--PEPTIDE N-ACETYLGLUCOSAMINYLTRANSFERASE SPINDLY-RELATED"/>
    <property type="match status" value="1"/>
</dbReference>
<dbReference type="SUPFAM" id="SSF48452">
    <property type="entry name" value="TPR-like"/>
    <property type="match status" value="1"/>
</dbReference>
<accession>A0ABT6G0A5</accession>
<evidence type="ECO:0000256" key="1">
    <source>
        <dbReference type="ARBA" id="ARBA00022737"/>
    </source>
</evidence>
<reference evidence="5 6" key="1">
    <citation type="submission" date="2023-03" db="EMBL/GenBank/DDBJ databases">
        <title>Strain YYF002 represents a novel species in the genus Winogradskyella isolated from seawater.</title>
        <authorList>
            <person name="Fu Z.-Y."/>
        </authorList>
    </citation>
    <scope>NUCLEOTIDE SEQUENCE [LARGE SCALE GENOMIC DNA]</scope>
    <source>
        <strain evidence="5 6">YYF002</strain>
    </source>
</reference>
<keyword evidence="4" id="KW-0732">Signal</keyword>
<evidence type="ECO:0000256" key="2">
    <source>
        <dbReference type="ARBA" id="ARBA00022803"/>
    </source>
</evidence>
<evidence type="ECO:0000313" key="6">
    <source>
        <dbReference type="Proteomes" id="UP001529085"/>
    </source>
</evidence>
<evidence type="ECO:0000256" key="3">
    <source>
        <dbReference type="PROSITE-ProRule" id="PRU00339"/>
    </source>
</evidence>
<organism evidence="5 6">
    <name type="scientific">Winogradskyella marincola</name>
    <dbReference type="NCBI Taxonomy" id="3037795"/>
    <lineage>
        <taxon>Bacteria</taxon>
        <taxon>Pseudomonadati</taxon>
        <taxon>Bacteroidota</taxon>
        <taxon>Flavobacteriia</taxon>
        <taxon>Flavobacteriales</taxon>
        <taxon>Flavobacteriaceae</taxon>
        <taxon>Winogradskyella</taxon>
    </lineage>
</organism>
<keyword evidence="6" id="KW-1185">Reference proteome</keyword>
<dbReference type="InterPro" id="IPR050498">
    <property type="entry name" value="Ycf3"/>
</dbReference>
<comment type="caution">
    <text evidence="5">The sequence shown here is derived from an EMBL/GenBank/DDBJ whole genome shotgun (WGS) entry which is preliminary data.</text>
</comment>
<evidence type="ECO:0000313" key="5">
    <source>
        <dbReference type="EMBL" id="MDG4715466.1"/>
    </source>
</evidence>
<dbReference type="Gene3D" id="1.25.40.10">
    <property type="entry name" value="Tetratricopeptide repeat domain"/>
    <property type="match status" value="2"/>
</dbReference>
<dbReference type="Proteomes" id="UP001529085">
    <property type="component" value="Unassembled WGS sequence"/>
</dbReference>
<proteinExistence type="predicted"/>
<dbReference type="InterPro" id="IPR011990">
    <property type="entry name" value="TPR-like_helical_dom_sf"/>
</dbReference>
<name>A0ABT6G0A5_9FLAO</name>
<dbReference type="Pfam" id="PF14559">
    <property type="entry name" value="TPR_19"/>
    <property type="match status" value="1"/>
</dbReference>
<dbReference type="RefSeq" id="WP_278004925.1">
    <property type="nucleotide sequence ID" value="NZ_JARSBN010000003.1"/>
</dbReference>
<dbReference type="PROSITE" id="PS50005">
    <property type="entry name" value="TPR"/>
    <property type="match status" value="2"/>
</dbReference>
<feature type="repeat" description="TPR" evidence="3">
    <location>
        <begin position="262"/>
        <end position="295"/>
    </location>
</feature>
<evidence type="ECO:0000256" key="4">
    <source>
        <dbReference type="SAM" id="SignalP"/>
    </source>
</evidence>
<dbReference type="EMBL" id="JARSBN010000003">
    <property type="protein sequence ID" value="MDG4715466.1"/>
    <property type="molecule type" value="Genomic_DNA"/>
</dbReference>
<gene>
    <name evidence="5" type="ORF">P7122_06260</name>
</gene>
<feature type="chain" id="PRO_5046000516" evidence="4">
    <location>
        <begin position="20"/>
        <end position="428"/>
    </location>
</feature>
<protein>
    <submittedName>
        <fullName evidence="5">Tetratricopeptide repeat protein</fullName>
    </submittedName>
</protein>
<feature type="repeat" description="TPR" evidence="3">
    <location>
        <begin position="296"/>
        <end position="329"/>
    </location>
</feature>
<keyword evidence="1" id="KW-0677">Repeat</keyword>
<dbReference type="PANTHER" id="PTHR44858">
    <property type="entry name" value="TETRATRICOPEPTIDE REPEAT PROTEIN 6"/>
    <property type="match status" value="1"/>
</dbReference>
<sequence length="428" mass="47645">MKKLLTLVLVFTVTAVSFAQKDEIKALEKALKKSNFADAKSAASVAEGLKGNMDDKTKAKFLFLQAQALYANGAASDSDLDKTIKTLEELKNHESSIGKLRYTEDANEMKTKIYNSFLTKANSAFESGKLAEASVAYENIYKISPKDTSFLYNAALLSAQNNDYDTSLKHFIKLKELGYTGIKMTYRATNKETGKEEPFVDKGARDFSVKTLKTHIKPVDVLEESKRAYIVKNIASIYVSQGKNEQALAITKDARSEFPDDKELLLTEAVVLTKVGNNEEAFVLFKKALEEDPNNANLNFNVGVTAMEANQYDVAKSAFEQALKLKPDYLNAAMNLSFIEVDKGNSLYDEMNKLGDSSADYKRYDELKAQKDQLFKAGAEILENFVTNNPDVAEAGIFNQLANIYSALGETDKYNKYKEKAKKIEEGN</sequence>
<keyword evidence="2 3" id="KW-0802">TPR repeat</keyword>